<dbReference type="InterPro" id="IPR036390">
    <property type="entry name" value="WH_DNA-bd_sf"/>
</dbReference>
<evidence type="ECO:0000259" key="5">
    <source>
        <dbReference type="PROSITE" id="PS50931"/>
    </source>
</evidence>
<evidence type="ECO:0000313" key="6">
    <source>
        <dbReference type="EMBL" id="GAA4321603.1"/>
    </source>
</evidence>
<reference evidence="7" key="1">
    <citation type="journal article" date="2019" name="Int. J. Syst. Evol. Microbiol.">
        <title>The Global Catalogue of Microorganisms (GCM) 10K type strain sequencing project: providing services to taxonomists for standard genome sequencing and annotation.</title>
        <authorList>
            <consortium name="The Broad Institute Genomics Platform"/>
            <consortium name="The Broad Institute Genome Sequencing Center for Infectious Disease"/>
            <person name="Wu L."/>
            <person name="Ma J."/>
        </authorList>
    </citation>
    <scope>NUCLEOTIDE SEQUENCE [LARGE SCALE GENOMIC DNA]</scope>
    <source>
        <strain evidence="7">JCM 17666</strain>
    </source>
</reference>
<evidence type="ECO:0000313" key="7">
    <source>
        <dbReference type="Proteomes" id="UP001501671"/>
    </source>
</evidence>
<dbReference type="InterPro" id="IPR036388">
    <property type="entry name" value="WH-like_DNA-bd_sf"/>
</dbReference>
<keyword evidence="4" id="KW-0804">Transcription</keyword>
<sequence length="300" mass="33120">MNALRSFEAVARHLSFSRAAEELGVTHGAVSRQIASLEQQLDCKLLHRDAAVSMTDKGRELFEGIAPAFDRMVATLERLGPRAPRRSIVVNAPPTFMMRWLIPRMSGFQQMHPDVSVKLLTGIAPIATLRTHEYDVVIRRTPDHGDSPLQRVRFLDGTLLPVCSPDLVEGVRIESPADLAGFTLIEARTSRSGWVEWFRRAGVQLGADAEIVSLEEMFFALQAALDGLGVALMPSALVADDIVAERLVVPWSPVPVGDRDYEYAVSPLGRDPWLIGAFCDWLVAQGRESIQIMRDPTAGR</sequence>
<dbReference type="Gene3D" id="1.10.10.10">
    <property type="entry name" value="Winged helix-like DNA-binding domain superfamily/Winged helix DNA-binding domain"/>
    <property type="match status" value="1"/>
</dbReference>
<keyword evidence="3" id="KW-0238">DNA-binding</keyword>
<dbReference type="RefSeq" id="WP_345245207.1">
    <property type="nucleotide sequence ID" value="NZ_BAABFO010000001.1"/>
</dbReference>
<accession>A0ABP8GC57</accession>
<evidence type="ECO:0000256" key="1">
    <source>
        <dbReference type="ARBA" id="ARBA00009437"/>
    </source>
</evidence>
<comment type="caution">
    <text evidence="6">The sequence shown here is derived from an EMBL/GenBank/DDBJ whole genome shotgun (WGS) entry which is preliminary data.</text>
</comment>
<evidence type="ECO:0000256" key="2">
    <source>
        <dbReference type="ARBA" id="ARBA00023015"/>
    </source>
</evidence>
<proteinExistence type="inferred from homology"/>
<dbReference type="Proteomes" id="UP001501671">
    <property type="component" value="Unassembled WGS sequence"/>
</dbReference>
<organism evidence="6 7">
    <name type="scientific">Pigmentiphaga soli</name>
    <dbReference type="NCBI Taxonomy" id="1007095"/>
    <lineage>
        <taxon>Bacteria</taxon>
        <taxon>Pseudomonadati</taxon>
        <taxon>Pseudomonadota</taxon>
        <taxon>Betaproteobacteria</taxon>
        <taxon>Burkholderiales</taxon>
        <taxon>Alcaligenaceae</taxon>
        <taxon>Pigmentiphaga</taxon>
    </lineage>
</organism>
<comment type="similarity">
    <text evidence="1">Belongs to the LysR transcriptional regulatory family.</text>
</comment>
<dbReference type="InterPro" id="IPR000847">
    <property type="entry name" value="LysR_HTH_N"/>
</dbReference>
<dbReference type="CDD" id="cd08432">
    <property type="entry name" value="PBP2_GcdR_TrpI_HvrB_AmpR_like"/>
    <property type="match status" value="1"/>
</dbReference>
<dbReference type="InterPro" id="IPR058163">
    <property type="entry name" value="LysR-type_TF_proteobact-type"/>
</dbReference>
<dbReference type="PRINTS" id="PR00039">
    <property type="entry name" value="HTHLYSR"/>
</dbReference>
<name>A0ABP8GC57_9BURK</name>
<dbReference type="PROSITE" id="PS50931">
    <property type="entry name" value="HTH_LYSR"/>
    <property type="match status" value="1"/>
</dbReference>
<gene>
    <name evidence="6" type="ORF">GCM10023144_00960</name>
</gene>
<keyword evidence="7" id="KW-1185">Reference proteome</keyword>
<protein>
    <submittedName>
        <fullName evidence="6">Transcriptional regulator GcvA</fullName>
    </submittedName>
</protein>
<evidence type="ECO:0000256" key="3">
    <source>
        <dbReference type="ARBA" id="ARBA00023125"/>
    </source>
</evidence>
<dbReference type="Pfam" id="PF00126">
    <property type="entry name" value="HTH_1"/>
    <property type="match status" value="1"/>
</dbReference>
<dbReference type="Gene3D" id="3.40.190.10">
    <property type="entry name" value="Periplasmic binding protein-like II"/>
    <property type="match status" value="2"/>
</dbReference>
<dbReference type="InterPro" id="IPR005119">
    <property type="entry name" value="LysR_subst-bd"/>
</dbReference>
<dbReference type="Pfam" id="PF03466">
    <property type="entry name" value="LysR_substrate"/>
    <property type="match status" value="1"/>
</dbReference>
<keyword evidence="2" id="KW-0805">Transcription regulation</keyword>
<evidence type="ECO:0000256" key="4">
    <source>
        <dbReference type="ARBA" id="ARBA00023163"/>
    </source>
</evidence>
<feature type="domain" description="HTH lysR-type" evidence="5">
    <location>
        <begin position="1"/>
        <end position="55"/>
    </location>
</feature>
<dbReference type="PANTHER" id="PTHR30537:SF74">
    <property type="entry name" value="HTH-TYPE TRANSCRIPTIONAL REGULATOR TRPI"/>
    <property type="match status" value="1"/>
</dbReference>
<dbReference type="SUPFAM" id="SSF53850">
    <property type="entry name" value="Periplasmic binding protein-like II"/>
    <property type="match status" value="1"/>
</dbReference>
<dbReference type="PANTHER" id="PTHR30537">
    <property type="entry name" value="HTH-TYPE TRANSCRIPTIONAL REGULATOR"/>
    <property type="match status" value="1"/>
</dbReference>
<dbReference type="EMBL" id="BAABFO010000001">
    <property type="protein sequence ID" value="GAA4321603.1"/>
    <property type="molecule type" value="Genomic_DNA"/>
</dbReference>
<dbReference type="SUPFAM" id="SSF46785">
    <property type="entry name" value="Winged helix' DNA-binding domain"/>
    <property type="match status" value="1"/>
</dbReference>